<feature type="domain" description="Phosphofructokinase" evidence="15">
    <location>
        <begin position="5"/>
        <end position="280"/>
    </location>
</feature>
<dbReference type="NCBIfam" id="TIGR02482">
    <property type="entry name" value="PFKA_ATP"/>
    <property type="match status" value="1"/>
</dbReference>
<evidence type="ECO:0000256" key="2">
    <source>
        <dbReference type="ARBA" id="ARBA00004496"/>
    </source>
</evidence>
<dbReference type="PIRSF" id="PIRSF000532">
    <property type="entry name" value="ATP_PFK_prok"/>
    <property type="match status" value="1"/>
</dbReference>
<feature type="binding site" evidence="14">
    <location>
        <begin position="104"/>
        <end position="107"/>
    </location>
    <ligand>
        <name>ATP</name>
        <dbReference type="ChEBI" id="CHEBI:30616"/>
    </ligand>
</feature>
<reference evidence="16" key="1">
    <citation type="submission" date="2020-09" db="EMBL/GenBank/DDBJ databases">
        <title>Taishania pollutisoli gen. nov., sp. nov., Isolated from Tetrabromobisphenol A-Contaminated Soil.</title>
        <authorList>
            <person name="Chen Q."/>
        </authorList>
    </citation>
    <scope>NUCLEOTIDE SEQUENCE</scope>
    <source>
        <strain evidence="16">CZZ-1</strain>
    </source>
</reference>
<feature type="binding site" description="in other chain" evidence="14">
    <location>
        <begin position="188"/>
        <end position="190"/>
    </location>
    <ligand>
        <name>ADP</name>
        <dbReference type="ChEBI" id="CHEBI:456216"/>
        <note>allosteric activator; ligand shared between dimeric partners</note>
    </ligand>
</feature>
<feature type="binding site" description="in other chain" evidence="14">
    <location>
        <position position="157"/>
    </location>
    <ligand>
        <name>ADP</name>
        <dbReference type="ChEBI" id="CHEBI:456216"/>
        <note>allosteric activator; ligand shared between dimeric partners</note>
    </ligand>
</feature>
<dbReference type="GO" id="GO:0042802">
    <property type="term" value="F:identical protein binding"/>
    <property type="evidence" value="ECO:0007669"/>
    <property type="project" value="TreeGrafter"/>
</dbReference>
<dbReference type="GO" id="GO:0048029">
    <property type="term" value="F:monosaccharide binding"/>
    <property type="evidence" value="ECO:0007669"/>
    <property type="project" value="TreeGrafter"/>
</dbReference>
<comment type="catalytic activity">
    <reaction evidence="13 14">
        <text>beta-D-fructose 6-phosphate + ATP = beta-D-fructose 1,6-bisphosphate + ADP + H(+)</text>
        <dbReference type="Rhea" id="RHEA:16109"/>
        <dbReference type="ChEBI" id="CHEBI:15378"/>
        <dbReference type="ChEBI" id="CHEBI:30616"/>
        <dbReference type="ChEBI" id="CHEBI:32966"/>
        <dbReference type="ChEBI" id="CHEBI:57634"/>
        <dbReference type="ChEBI" id="CHEBI:456216"/>
        <dbReference type="EC" id="2.7.1.11"/>
    </reaction>
</comment>
<feature type="binding site" description="in other chain" evidence="14">
    <location>
        <begin position="128"/>
        <end position="130"/>
    </location>
    <ligand>
        <name>substrate</name>
        <note>ligand shared between dimeric partners</note>
    </ligand>
</feature>
<comment type="subcellular location">
    <subcellularLocation>
        <location evidence="2 14">Cytoplasm</location>
    </subcellularLocation>
</comment>
<accession>A0A8J6TTM5</accession>
<keyword evidence="5 14" id="KW-0021">Allosteric enzyme</keyword>
<dbReference type="InterPro" id="IPR035966">
    <property type="entry name" value="PKF_sf"/>
</dbReference>
<dbReference type="FunFam" id="3.40.50.460:FF:000002">
    <property type="entry name" value="ATP-dependent 6-phosphofructokinase"/>
    <property type="match status" value="1"/>
</dbReference>
<dbReference type="InterPro" id="IPR022953">
    <property type="entry name" value="ATP_PFK"/>
</dbReference>
<dbReference type="EC" id="2.7.1.11" evidence="14"/>
<feature type="binding site" description="in other chain" evidence="14">
    <location>
        <begin position="254"/>
        <end position="257"/>
    </location>
    <ligand>
        <name>substrate</name>
        <note>ligand shared between dimeric partners</note>
    </ligand>
</feature>
<dbReference type="GO" id="GO:0005945">
    <property type="term" value="C:6-phosphofructokinase complex"/>
    <property type="evidence" value="ECO:0007669"/>
    <property type="project" value="TreeGrafter"/>
</dbReference>
<dbReference type="GO" id="GO:0005524">
    <property type="term" value="F:ATP binding"/>
    <property type="evidence" value="ECO:0007669"/>
    <property type="project" value="UniProtKB-UniRule"/>
</dbReference>
<dbReference type="UniPathway" id="UPA00109">
    <property type="reaction ID" value="UER00182"/>
</dbReference>
<keyword evidence="4 14" id="KW-0963">Cytoplasm</keyword>
<keyword evidence="10 14" id="KW-0067">ATP-binding</keyword>
<feature type="binding site" description="in other chain" evidence="14">
    <location>
        <begin position="215"/>
        <end position="217"/>
    </location>
    <ligand>
        <name>ADP</name>
        <dbReference type="ChEBI" id="CHEBI:456216"/>
        <note>allosteric activator; ligand shared between dimeric partners</note>
    </ligand>
</feature>
<evidence type="ECO:0000313" key="16">
    <source>
        <dbReference type="EMBL" id="MBC9813044.1"/>
    </source>
</evidence>
<evidence type="ECO:0000256" key="9">
    <source>
        <dbReference type="ARBA" id="ARBA00022777"/>
    </source>
</evidence>
<dbReference type="GO" id="GO:0070095">
    <property type="term" value="F:fructose-6-phosphate binding"/>
    <property type="evidence" value="ECO:0007669"/>
    <property type="project" value="TreeGrafter"/>
</dbReference>
<dbReference type="GO" id="GO:0046872">
    <property type="term" value="F:metal ion binding"/>
    <property type="evidence" value="ECO:0007669"/>
    <property type="project" value="UniProtKB-KW"/>
</dbReference>
<dbReference type="Proteomes" id="UP000652681">
    <property type="component" value="Unassembled WGS sequence"/>
</dbReference>
<dbReference type="GO" id="GO:0061621">
    <property type="term" value="P:canonical glycolysis"/>
    <property type="evidence" value="ECO:0007669"/>
    <property type="project" value="TreeGrafter"/>
</dbReference>
<evidence type="ECO:0000256" key="12">
    <source>
        <dbReference type="ARBA" id="ARBA00023152"/>
    </source>
</evidence>
<keyword evidence="12 14" id="KW-0324">Glycolysis</keyword>
<keyword evidence="11 14" id="KW-0460">Magnesium</keyword>
<comment type="pathway">
    <text evidence="3 14">Carbohydrate degradation; glycolysis; D-glyceraldehyde 3-phosphate and glycerone phosphate from D-glucose: step 3/4.</text>
</comment>
<evidence type="ECO:0000259" key="15">
    <source>
        <dbReference type="Pfam" id="PF00365"/>
    </source>
</evidence>
<protein>
    <recommendedName>
        <fullName evidence="14">ATP-dependent 6-phosphofructokinase</fullName>
        <shortName evidence="14">ATP-PFK</shortName>
        <shortName evidence="14">Phosphofructokinase</shortName>
        <ecNumber evidence="14">2.7.1.11</ecNumber>
    </recommendedName>
    <alternativeName>
        <fullName evidence="14">Phosphohexokinase</fullName>
    </alternativeName>
</protein>
<proteinExistence type="inferred from homology"/>
<keyword evidence="6 14" id="KW-0808">Transferase</keyword>
<comment type="activity regulation">
    <text evidence="14">Allosterically activated by ADP and other diphosphonucleosides, and allosterically inhibited by phosphoenolpyruvate.</text>
</comment>
<dbReference type="PANTHER" id="PTHR13697">
    <property type="entry name" value="PHOSPHOFRUCTOKINASE"/>
    <property type="match status" value="1"/>
</dbReference>
<dbReference type="NCBIfam" id="NF002872">
    <property type="entry name" value="PRK03202.1"/>
    <property type="match status" value="1"/>
</dbReference>
<feature type="binding site" evidence="14">
    <location>
        <position position="248"/>
    </location>
    <ligand>
        <name>substrate</name>
        <note>ligand shared between dimeric partners</note>
    </ligand>
</feature>
<dbReference type="EMBL" id="JACVEL010000007">
    <property type="protein sequence ID" value="MBC9813044.1"/>
    <property type="molecule type" value="Genomic_DNA"/>
</dbReference>
<evidence type="ECO:0000313" key="17">
    <source>
        <dbReference type="Proteomes" id="UP000652681"/>
    </source>
</evidence>
<dbReference type="InterPro" id="IPR015912">
    <property type="entry name" value="Phosphofructokinase_CS"/>
</dbReference>
<keyword evidence="8 14" id="KW-0547">Nucleotide-binding</keyword>
<name>A0A8J6TTM5_9FLAO</name>
<evidence type="ECO:0000256" key="11">
    <source>
        <dbReference type="ARBA" id="ARBA00022842"/>
    </source>
</evidence>
<dbReference type="GO" id="GO:0006002">
    <property type="term" value="P:fructose 6-phosphate metabolic process"/>
    <property type="evidence" value="ECO:0007669"/>
    <property type="project" value="UniProtKB-UniRule"/>
</dbReference>
<dbReference type="FunFam" id="3.40.50.450:FF:000001">
    <property type="entry name" value="ATP-dependent 6-phosphofructokinase"/>
    <property type="match status" value="1"/>
</dbReference>
<comment type="subunit">
    <text evidence="14">Homotetramer.</text>
</comment>
<evidence type="ECO:0000256" key="4">
    <source>
        <dbReference type="ARBA" id="ARBA00022490"/>
    </source>
</evidence>
<dbReference type="PRINTS" id="PR00476">
    <property type="entry name" value="PHFRCTKINASE"/>
</dbReference>
<dbReference type="GO" id="GO:0016208">
    <property type="term" value="F:AMP binding"/>
    <property type="evidence" value="ECO:0007669"/>
    <property type="project" value="TreeGrafter"/>
</dbReference>
<evidence type="ECO:0000256" key="7">
    <source>
        <dbReference type="ARBA" id="ARBA00022723"/>
    </source>
</evidence>
<comment type="caution">
    <text evidence="16">The sequence shown here is derived from an EMBL/GenBank/DDBJ whole genome shotgun (WGS) entry which is preliminary data.</text>
</comment>
<comment type="similarity">
    <text evidence="14">Belongs to the phosphofructokinase type A (PFKA) family. ATP-dependent PFK group I subfamily. Prokaryotic clade 'B1' sub-subfamily.</text>
</comment>
<feature type="binding site" description="in other chain" evidence="14">
    <location>
        <begin position="172"/>
        <end position="174"/>
    </location>
    <ligand>
        <name>substrate</name>
        <note>ligand shared between dimeric partners</note>
    </ligand>
</feature>
<dbReference type="HAMAP" id="MF_00339">
    <property type="entry name" value="Phosphofructokinase_I_B1"/>
    <property type="match status" value="1"/>
</dbReference>
<evidence type="ECO:0000256" key="5">
    <source>
        <dbReference type="ARBA" id="ARBA00022533"/>
    </source>
</evidence>
<feature type="binding site" evidence="14">
    <location>
        <position position="105"/>
    </location>
    <ligand>
        <name>Mg(2+)</name>
        <dbReference type="ChEBI" id="CHEBI:18420"/>
        <note>catalytic</note>
    </ligand>
</feature>
<dbReference type="Gene3D" id="3.40.50.460">
    <property type="entry name" value="Phosphofructokinase domain"/>
    <property type="match status" value="1"/>
</dbReference>
<evidence type="ECO:0000256" key="13">
    <source>
        <dbReference type="ARBA" id="ARBA00048070"/>
    </source>
</evidence>
<comment type="caution">
    <text evidence="14">Lacks conserved residue(s) required for the propagation of feature annotation.</text>
</comment>
<evidence type="ECO:0000256" key="8">
    <source>
        <dbReference type="ARBA" id="ARBA00022741"/>
    </source>
</evidence>
<dbReference type="RefSeq" id="WP_163491169.1">
    <property type="nucleotide sequence ID" value="NZ_JACVEL010000007.1"/>
</dbReference>
<feature type="binding site" evidence="14">
    <location>
        <begin position="74"/>
        <end position="75"/>
    </location>
    <ligand>
        <name>ATP</name>
        <dbReference type="ChEBI" id="CHEBI:30616"/>
    </ligand>
</feature>
<feature type="binding site" evidence="14">
    <location>
        <position position="165"/>
    </location>
    <ligand>
        <name>substrate</name>
        <note>ligand shared between dimeric partners</note>
    </ligand>
</feature>
<evidence type="ECO:0000256" key="6">
    <source>
        <dbReference type="ARBA" id="ARBA00022679"/>
    </source>
</evidence>
<comment type="function">
    <text evidence="14">Catalyzes the phosphorylation of D-fructose 6-phosphate to fructose 1,6-bisphosphate by ATP, the first committing step of glycolysis.</text>
</comment>
<dbReference type="InterPro" id="IPR012828">
    <property type="entry name" value="PFKA_ATP_prok"/>
</dbReference>
<dbReference type="AlphaFoldDB" id="A0A8J6TTM5"/>
<feature type="active site" description="Proton acceptor" evidence="14">
    <location>
        <position position="130"/>
    </location>
</feature>
<dbReference type="Gene3D" id="3.40.50.450">
    <property type="match status" value="1"/>
</dbReference>
<keyword evidence="7 14" id="KW-0479">Metal-binding</keyword>
<evidence type="ECO:0000256" key="14">
    <source>
        <dbReference type="HAMAP-Rule" id="MF_00339"/>
    </source>
</evidence>
<organism evidence="16 17">
    <name type="scientific">Taishania pollutisoli</name>
    <dbReference type="NCBI Taxonomy" id="2766479"/>
    <lineage>
        <taxon>Bacteria</taxon>
        <taxon>Pseudomonadati</taxon>
        <taxon>Bacteroidota</taxon>
        <taxon>Flavobacteriia</taxon>
        <taxon>Flavobacteriales</taxon>
        <taxon>Crocinitomicaceae</taxon>
        <taxon>Taishania</taxon>
    </lineage>
</organism>
<dbReference type="PROSITE" id="PS00433">
    <property type="entry name" value="PHOSPHOFRUCTOKINASE"/>
    <property type="match status" value="1"/>
</dbReference>
<feature type="binding site" evidence="14">
    <location>
        <begin position="23"/>
        <end position="27"/>
    </location>
    <ligand>
        <name>ADP</name>
        <dbReference type="ChEBI" id="CHEBI:456216"/>
        <note>allosteric activator; ligand shared between dimeric partners</note>
    </ligand>
</feature>
<keyword evidence="17" id="KW-1185">Reference proteome</keyword>
<feature type="binding site" evidence="14">
    <location>
        <position position="13"/>
    </location>
    <ligand>
        <name>ATP</name>
        <dbReference type="ChEBI" id="CHEBI:30616"/>
    </ligand>
</feature>
<sequence>MNLKKIAVLTSGGDAPGMNACIRAVVKASLHFELECIGIYDGFQGLIDRKSCVLDYAVVNNVIQRGGTILGTARSQEFRTTEGRQKAISYLKELQVDGLIVIGGDGSFTGAKILGDEYDLPIIGIPGTIDNDIYGTDHTIGYDTALNTVVDAVDKIRDTASSHHRVFFVEVMGRDSGFIALNAAIASGAESVLIPEELTDIPKLAESIKTQNKGKRGSIIIIAEGDDAGDAVTIMNKVKPYLPDYDLRCTILGHIQRGGNPSAYDRIIATRMGAKAVELLREGMTDKMIGMQGDLIVISSIEDGIKKESSPDLSKLELLAQLRTKK</sequence>
<evidence type="ECO:0000256" key="3">
    <source>
        <dbReference type="ARBA" id="ARBA00004679"/>
    </source>
</evidence>
<dbReference type="SUPFAM" id="SSF53784">
    <property type="entry name" value="Phosphofructokinase"/>
    <property type="match status" value="1"/>
</dbReference>
<dbReference type="GO" id="GO:0030388">
    <property type="term" value="P:fructose 1,6-bisphosphate metabolic process"/>
    <property type="evidence" value="ECO:0007669"/>
    <property type="project" value="TreeGrafter"/>
</dbReference>
<dbReference type="InterPro" id="IPR012003">
    <property type="entry name" value="ATP_PFK_prok-type"/>
</dbReference>
<dbReference type="PANTHER" id="PTHR13697:SF4">
    <property type="entry name" value="ATP-DEPENDENT 6-PHOSPHOFRUCTOKINASE"/>
    <property type="match status" value="1"/>
</dbReference>
<keyword evidence="9 14" id="KW-0418">Kinase</keyword>
<dbReference type="GO" id="GO:0003872">
    <property type="term" value="F:6-phosphofructokinase activity"/>
    <property type="evidence" value="ECO:0007669"/>
    <property type="project" value="UniProtKB-UniRule"/>
</dbReference>
<dbReference type="InterPro" id="IPR000023">
    <property type="entry name" value="Phosphofructokinase_dom"/>
</dbReference>
<comment type="cofactor">
    <cofactor evidence="1 14">
        <name>Mg(2+)</name>
        <dbReference type="ChEBI" id="CHEBI:18420"/>
    </cofactor>
</comment>
<evidence type="ECO:0000256" key="1">
    <source>
        <dbReference type="ARBA" id="ARBA00001946"/>
    </source>
</evidence>
<gene>
    <name evidence="14 16" type="primary">pfkA</name>
    <name evidence="16" type="ORF">H9Y05_11245</name>
</gene>
<dbReference type="Pfam" id="PF00365">
    <property type="entry name" value="PFK"/>
    <property type="match status" value="1"/>
</dbReference>
<feature type="binding site" description="in other chain" evidence="14">
    <location>
        <position position="213"/>
    </location>
    <ligand>
        <name>ADP</name>
        <dbReference type="ChEBI" id="CHEBI:456216"/>
        <note>allosteric activator; ligand shared between dimeric partners</note>
    </ligand>
</feature>
<feature type="binding site" description="in other chain" evidence="14">
    <location>
        <position position="224"/>
    </location>
    <ligand>
        <name>substrate</name>
        <note>ligand shared between dimeric partners</note>
    </ligand>
</feature>
<evidence type="ECO:0000256" key="10">
    <source>
        <dbReference type="ARBA" id="ARBA00022840"/>
    </source>
</evidence>